<dbReference type="Gene3D" id="3.30.420.110">
    <property type="entry name" value="MutS, connector domain"/>
    <property type="match status" value="1"/>
</dbReference>
<dbReference type="SMART" id="SM00533">
    <property type="entry name" value="MUTSd"/>
    <property type="match status" value="1"/>
</dbReference>
<dbReference type="Gene3D" id="3.40.1170.10">
    <property type="entry name" value="DNA repair protein MutS, domain I"/>
    <property type="match status" value="1"/>
</dbReference>
<evidence type="ECO:0000256" key="1">
    <source>
        <dbReference type="ARBA" id="ARBA00007094"/>
    </source>
</evidence>
<keyword evidence="3" id="KW-0227">DNA damage</keyword>
<dbReference type="PROSITE" id="PS00486">
    <property type="entry name" value="DNA_MISMATCH_REPAIR_2"/>
    <property type="match status" value="1"/>
</dbReference>
<dbReference type="Pfam" id="PF05188">
    <property type="entry name" value="MutS_II"/>
    <property type="match status" value="1"/>
</dbReference>
<dbReference type="InterPro" id="IPR007696">
    <property type="entry name" value="DNA_mismatch_repair_MutS_core"/>
</dbReference>
<dbReference type="SUPFAM" id="SSF48334">
    <property type="entry name" value="DNA repair protein MutS, domain III"/>
    <property type="match status" value="1"/>
</dbReference>
<dbReference type="SUPFAM" id="SSF55271">
    <property type="entry name" value="DNA repair protein MutS, domain I"/>
    <property type="match status" value="1"/>
</dbReference>
<accession>A0A1Y5IIK5</accession>
<dbReference type="InterPro" id="IPR007860">
    <property type="entry name" value="DNA_mmatch_repair_MutS_con_dom"/>
</dbReference>
<dbReference type="AlphaFoldDB" id="A0A1Y5IIK5"/>
<keyword evidence="4" id="KW-0067">ATP-binding</keyword>
<organism evidence="9">
    <name type="scientific">Ostreococcus tauri</name>
    <name type="common">Marine green alga</name>
    <dbReference type="NCBI Taxonomy" id="70448"/>
    <lineage>
        <taxon>Eukaryota</taxon>
        <taxon>Viridiplantae</taxon>
        <taxon>Chlorophyta</taxon>
        <taxon>Mamiellophyceae</taxon>
        <taxon>Mamiellales</taxon>
        <taxon>Bathycoccaceae</taxon>
        <taxon>Ostreococcus</taxon>
    </lineage>
</organism>
<evidence type="ECO:0000256" key="2">
    <source>
        <dbReference type="ARBA" id="ARBA00022741"/>
    </source>
</evidence>
<keyword evidence="2" id="KW-0547">Nucleotide-binding</keyword>
<dbReference type="GO" id="GO:0140664">
    <property type="term" value="F:ATP-dependent DNA damage sensor activity"/>
    <property type="evidence" value="ECO:0007669"/>
    <property type="project" value="InterPro"/>
</dbReference>
<sequence length="1072" mass="115996">MLHRPTRPSKMPPRTPSQLATGQRTISSFFASTPSARASHATEVKERDVVDTARDDFKVARRARDDDDDESVSPNAKRRRDGGDIDSTEDAAVDVPDVRPACERNASGRSGAREAESTLERLKPSSPSTRARFVAKLSLDRRRRDLEPDKENGGGEGGKSGSAAQKMTPLELSVKAFKAKYPGTLLMIEVGYKFHFYGDDARDASKTLGIFAYQSRNYLTASVPVVRLNVYVRRLVKAGFRVGVVRQTETAALKASGESGSGNKSGLFERQLVGLYTKATLDAGAALSDAGDDGERPSGTQERLSNHLLCVAEERVGGSKVRIGLAAIETSTGDVLNGEFTDTMQRAELESRLLCISPAEIVIVEPISEQTTRLIKALYGSGADAARVEHLTRDTIESVELTGAKAEQASPLVHTALRAGAKYLSDFGQADILQLDAAFRPLEGVNEMKLSPNVLRQLEVLTSSAGAYKGSLLWLMNHTATAMGGRLLRHWVSHPLHSKVAIERRLDAVEALRDLTSFEEGDLDKRNHSTFNGLKMQLKQLPDLDRQLARVFHGTATPSEFVSALTSLSRFGEACGNMREGVEGDLTSTLLVELISAIADPSLRVLAETFMSALNLDVACVDKPSKTKIGLFKDDPERFPELSATVAAVNDAKQALADLLPELRKKLGIPRLEYTTVGGVGGGEWLIEVPMDKSCPVTWIKVSSNKSKKVVRYHPPEVTEAVAALERANERHMMSADAAWKEFLSSFRENYAAFRAATSSIASLDALHALAIVARNDGYVRPELVDDTATPVLYFEEGRHPVLDAHLLDSFVPNGVDLAADRTRALVITGPNMGGKSCYIRQIALLSIMAQVGSFVPAKCARLTVLDAVYTRMGASDNLAMGSSTFLEEMSEASNILEACTPKSLVIMDELGRGTSTHDGVAIAAATLEHLVRDAKCFTLFVTHYPSVARDVEAKHAANCASCFTSYVELPGSSDDVPRIQFLYKITPGVAHRSFGLNVARMAGLPTEVIQSASVKASELEIAVARRALARRGTFDDVTAKTITDAATAALASITREHDLTTSRANALRALE</sequence>
<evidence type="ECO:0000313" key="9">
    <source>
        <dbReference type="EMBL" id="OUS49401.1"/>
    </source>
</evidence>
<dbReference type="SUPFAM" id="SSF52540">
    <property type="entry name" value="P-loop containing nucleoside triphosphate hydrolases"/>
    <property type="match status" value="1"/>
</dbReference>
<dbReference type="EMBL" id="KZ155771">
    <property type="protein sequence ID" value="OUS49401.1"/>
    <property type="molecule type" value="Genomic_DNA"/>
</dbReference>
<dbReference type="GO" id="GO:0006298">
    <property type="term" value="P:mismatch repair"/>
    <property type="evidence" value="ECO:0007669"/>
    <property type="project" value="InterPro"/>
</dbReference>
<dbReference type="Gene3D" id="3.40.50.300">
    <property type="entry name" value="P-loop containing nucleotide triphosphate hydrolases"/>
    <property type="match status" value="1"/>
</dbReference>
<dbReference type="NCBIfam" id="NF003810">
    <property type="entry name" value="PRK05399.1"/>
    <property type="match status" value="1"/>
</dbReference>
<name>A0A1Y5IIK5_OSTTA</name>
<dbReference type="Gene3D" id="1.10.1420.10">
    <property type="match status" value="2"/>
</dbReference>
<feature type="domain" description="DNA mismatch repair proteins mutS family" evidence="8">
    <location>
        <begin position="904"/>
        <end position="920"/>
    </location>
</feature>
<evidence type="ECO:0000256" key="3">
    <source>
        <dbReference type="ARBA" id="ARBA00022763"/>
    </source>
</evidence>
<dbReference type="Proteomes" id="UP000195557">
    <property type="component" value="Unassembled WGS sequence"/>
</dbReference>
<dbReference type="Pfam" id="PF05192">
    <property type="entry name" value="MutS_III"/>
    <property type="match status" value="1"/>
</dbReference>
<dbReference type="GO" id="GO:0030983">
    <property type="term" value="F:mismatched DNA binding"/>
    <property type="evidence" value="ECO:0007669"/>
    <property type="project" value="InterPro"/>
</dbReference>
<evidence type="ECO:0000256" key="7">
    <source>
        <dbReference type="SAM" id="MobiDB-lite"/>
    </source>
</evidence>
<dbReference type="InterPro" id="IPR000432">
    <property type="entry name" value="DNA_mismatch_repair_MutS_C"/>
</dbReference>
<feature type="compositionally biased region" description="Basic and acidic residues" evidence="7">
    <location>
        <begin position="111"/>
        <end position="123"/>
    </location>
</feature>
<evidence type="ECO:0000259" key="8">
    <source>
        <dbReference type="PROSITE" id="PS00486"/>
    </source>
</evidence>
<dbReference type="InterPro" id="IPR045076">
    <property type="entry name" value="MutS"/>
</dbReference>
<feature type="region of interest" description="Disordered" evidence="7">
    <location>
        <begin position="1"/>
        <end position="165"/>
    </location>
</feature>
<gene>
    <name evidence="9" type="ORF">BE221DRAFT_188673</name>
</gene>
<dbReference type="PIRSF" id="PIRSF037677">
    <property type="entry name" value="DNA_mis_repair_Msh6"/>
    <property type="match status" value="1"/>
</dbReference>
<evidence type="ECO:0000256" key="6">
    <source>
        <dbReference type="ARBA" id="ARBA00023204"/>
    </source>
</evidence>
<feature type="compositionally biased region" description="Polar residues" evidence="7">
    <location>
        <begin position="16"/>
        <end position="36"/>
    </location>
</feature>
<reference evidence="9" key="1">
    <citation type="submission" date="2017-04" db="EMBL/GenBank/DDBJ databases">
        <title>Population genomics of picophytoplankton unveils novel chromosome hypervariability.</title>
        <authorList>
            <consortium name="DOE Joint Genome Institute"/>
            <person name="Blanc-Mathieu R."/>
            <person name="Krasovec M."/>
            <person name="Hebrard M."/>
            <person name="Yau S."/>
            <person name="Desgranges E."/>
            <person name="Martin J."/>
            <person name="Schackwitz W."/>
            <person name="Kuo A."/>
            <person name="Salin G."/>
            <person name="Donnadieu C."/>
            <person name="Desdevises Y."/>
            <person name="Sanchez-Ferandin S."/>
            <person name="Moreau H."/>
            <person name="Rivals E."/>
            <person name="Grigoriev I.V."/>
            <person name="Grimsley N."/>
            <person name="Eyre-Walker A."/>
            <person name="Piganeau G."/>
        </authorList>
    </citation>
    <scope>NUCLEOTIDE SEQUENCE [LARGE SCALE GENOMIC DNA]</scope>
    <source>
        <strain evidence="9">RCC 1115</strain>
    </source>
</reference>
<keyword evidence="5" id="KW-0238">DNA-binding</keyword>
<dbReference type="PANTHER" id="PTHR11361">
    <property type="entry name" value="DNA MISMATCH REPAIR PROTEIN MUTS FAMILY MEMBER"/>
    <property type="match status" value="1"/>
</dbReference>
<dbReference type="InterPro" id="IPR036187">
    <property type="entry name" value="DNA_mismatch_repair_MutS_sf"/>
</dbReference>
<dbReference type="Pfam" id="PF00488">
    <property type="entry name" value="MutS_V"/>
    <property type="match status" value="1"/>
</dbReference>
<dbReference type="Pfam" id="PF01624">
    <property type="entry name" value="MutS_I"/>
    <property type="match status" value="1"/>
</dbReference>
<dbReference type="InterPro" id="IPR027417">
    <property type="entry name" value="P-loop_NTPase"/>
</dbReference>
<dbReference type="SMART" id="SM00534">
    <property type="entry name" value="MUTSac"/>
    <property type="match status" value="1"/>
</dbReference>
<keyword evidence="6" id="KW-0234">DNA repair</keyword>
<dbReference type="GO" id="GO:0005634">
    <property type="term" value="C:nucleus"/>
    <property type="evidence" value="ECO:0007669"/>
    <property type="project" value="TreeGrafter"/>
</dbReference>
<dbReference type="eggNOG" id="KOG0218">
    <property type="taxonomic scope" value="Eukaryota"/>
</dbReference>
<proteinExistence type="inferred from homology"/>
<feature type="compositionally biased region" description="Basic and acidic residues" evidence="7">
    <location>
        <begin position="40"/>
        <end position="65"/>
    </location>
</feature>
<dbReference type="InterPro" id="IPR016151">
    <property type="entry name" value="DNA_mismatch_repair_MutS_N"/>
</dbReference>
<dbReference type="GO" id="GO:0006312">
    <property type="term" value="P:mitotic recombination"/>
    <property type="evidence" value="ECO:0007669"/>
    <property type="project" value="TreeGrafter"/>
</dbReference>
<comment type="similarity">
    <text evidence="1">Belongs to the DNA mismatch repair MutS family. MSH3 subfamily.</text>
</comment>
<dbReference type="GO" id="GO:0005524">
    <property type="term" value="F:ATP binding"/>
    <property type="evidence" value="ECO:0007669"/>
    <property type="project" value="UniProtKB-KW"/>
</dbReference>
<evidence type="ECO:0000256" key="5">
    <source>
        <dbReference type="ARBA" id="ARBA00023125"/>
    </source>
</evidence>
<protein>
    <submittedName>
        <fullName evidence="9">DNA mismatch repair protein MSH3</fullName>
    </submittedName>
</protein>
<dbReference type="InterPro" id="IPR017261">
    <property type="entry name" value="DNA_mismatch_repair_MutS/MSH"/>
</dbReference>
<dbReference type="InterPro" id="IPR007695">
    <property type="entry name" value="DNA_mismatch_repair_MutS-lik_N"/>
</dbReference>
<feature type="compositionally biased region" description="Basic and acidic residues" evidence="7">
    <location>
        <begin position="138"/>
        <end position="153"/>
    </location>
</feature>
<dbReference type="SUPFAM" id="SSF53150">
    <property type="entry name" value="DNA repair protein MutS, domain II"/>
    <property type="match status" value="1"/>
</dbReference>
<evidence type="ECO:0000256" key="4">
    <source>
        <dbReference type="ARBA" id="ARBA00022840"/>
    </source>
</evidence>
<dbReference type="PANTHER" id="PTHR11361:SF122">
    <property type="entry name" value="DNA MISMATCH REPAIR PROTEIN MSH3"/>
    <property type="match status" value="1"/>
</dbReference>
<dbReference type="InterPro" id="IPR036678">
    <property type="entry name" value="MutS_con_dom_sf"/>
</dbReference>